<sequence>MADMLHQLSERLSGAIAALSNSVYTASTFLYRDILLFHWPVDFYSVRFARCCEAMDLSSTVQNNRLSVQGTLRLSVSPTEQFVDSMIHQWARVFSACTAILTIVETISQTVTFGTNPLLFTTAILSIVQACIGMTFSGMYIWFAYEVKEVNRGGQLLQRLRSLEASRWLKPSMLLAAPVVWFLWGAITSSIMIIFSIWDRHILQNAPDNSAQTASLPAAIISGIVITTTAIVGAAHLLLAVSAFWKFPLSREDNNHHEDGTRVDDMQPYLSARLGSEVTD</sequence>
<keyword evidence="1" id="KW-1133">Transmembrane helix</keyword>
<dbReference type="EMBL" id="HE797161">
    <property type="protein sequence ID" value="CCM04637.1"/>
    <property type="molecule type" value="Genomic_DNA"/>
</dbReference>
<gene>
    <name evidence="2" type="ORF">FIBRA_06821</name>
</gene>
<feature type="transmembrane region" description="Helical" evidence="1">
    <location>
        <begin position="174"/>
        <end position="198"/>
    </location>
</feature>
<dbReference type="GeneID" id="24099548"/>
<proteinExistence type="predicted"/>
<keyword evidence="3" id="KW-1185">Reference proteome</keyword>
<dbReference type="InParanoid" id="J4HZQ0"/>
<evidence type="ECO:0000313" key="3">
    <source>
        <dbReference type="Proteomes" id="UP000006352"/>
    </source>
</evidence>
<feature type="transmembrane region" description="Helical" evidence="1">
    <location>
        <begin position="218"/>
        <end position="245"/>
    </location>
</feature>
<dbReference type="HOGENOM" id="CLU_994112_0_0_1"/>
<feature type="transmembrane region" description="Helical" evidence="1">
    <location>
        <begin position="118"/>
        <end position="143"/>
    </location>
</feature>
<keyword evidence="1" id="KW-0472">Membrane</keyword>
<accession>J4HZQ0</accession>
<dbReference type="STRING" id="599839.J4HZQ0"/>
<dbReference type="AlphaFoldDB" id="J4HZQ0"/>
<reference evidence="2 3" key="1">
    <citation type="journal article" date="2012" name="Appl. Environ. Microbiol.">
        <title>Short-read sequencing for genomic analysis of the brown rot fungus Fibroporia radiculosa.</title>
        <authorList>
            <person name="Tang J.D."/>
            <person name="Perkins A.D."/>
            <person name="Sonstegard T.S."/>
            <person name="Schroeder S.G."/>
            <person name="Burgess S.C."/>
            <person name="Diehl S.V."/>
        </authorList>
    </citation>
    <scope>NUCLEOTIDE SEQUENCE [LARGE SCALE GENOMIC DNA]</scope>
    <source>
        <strain evidence="2 3">TFFH 294</strain>
    </source>
</reference>
<protein>
    <submittedName>
        <fullName evidence="2">Uncharacterized protein</fullName>
    </submittedName>
</protein>
<keyword evidence="1" id="KW-0812">Transmembrane</keyword>
<name>J4HZQ0_9APHY</name>
<evidence type="ECO:0000313" key="2">
    <source>
        <dbReference type="EMBL" id="CCM04637.1"/>
    </source>
</evidence>
<evidence type="ECO:0000256" key="1">
    <source>
        <dbReference type="SAM" id="Phobius"/>
    </source>
</evidence>
<dbReference type="Proteomes" id="UP000006352">
    <property type="component" value="Unassembled WGS sequence"/>
</dbReference>
<organism evidence="2 3">
    <name type="scientific">Fibroporia radiculosa</name>
    <dbReference type="NCBI Taxonomy" id="599839"/>
    <lineage>
        <taxon>Eukaryota</taxon>
        <taxon>Fungi</taxon>
        <taxon>Dikarya</taxon>
        <taxon>Basidiomycota</taxon>
        <taxon>Agaricomycotina</taxon>
        <taxon>Agaricomycetes</taxon>
        <taxon>Polyporales</taxon>
        <taxon>Fibroporiaceae</taxon>
        <taxon>Fibroporia</taxon>
    </lineage>
</organism>
<dbReference type="RefSeq" id="XP_012183920.1">
    <property type="nucleotide sequence ID" value="XM_012328530.1"/>
</dbReference>